<dbReference type="Proteomes" id="UP000597762">
    <property type="component" value="Unassembled WGS sequence"/>
</dbReference>
<dbReference type="InterPro" id="IPR027267">
    <property type="entry name" value="AH/BAR_dom_sf"/>
</dbReference>
<dbReference type="InterPro" id="IPR013606">
    <property type="entry name" value="I-BAR_dom"/>
</dbReference>
<dbReference type="OrthoDB" id="3800937at2759"/>
<dbReference type="InterPro" id="IPR001452">
    <property type="entry name" value="SH3_domain"/>
</dbReference>
<dbReference type="GO" id="GO:0007009">
    <property type="term" value="P:plasma membrane organization"/>
    <property type="evidence" value="ECO:0007669"/>
    <property type="project" value="InterPro"/>
</dbReference>
<evidence type="ECO:0000259" key="4">
    <source>
        <dbReference type="PROSITE" id="PS50002"/>
    </source>
</evidence>
<dbReference type="InterPro" id="IPR027681">
    <property type="entry name" value="IRSp53/IRTKS/Pinkbar"/>
</dbReference>
<dbReference type="SUPFAM" id="SSF50044">
    <property type="entry name" value="SH3-domain"/>
    <property type="match status" value="1"/>
</dbReference>
<feature type="domain" description="SH3" evidence="4">
    <location>
        <begin position="289"/>
        <end position="350"/>
    </location>
</feature>
<dbReference type="PANTHER" id="PTHR14206:SF7">
    <property type="entry name" value="INSULIN RECEPTOR SUBSTRATE 53 KDA, ISOFORM A"/>
    <property type="match status" value="1"/>
</dbReference>
<dbReference type="InterPro" id="IPR036028">
    <property type="entry name" value="SH3-like_dom_sf"/>
</dbReference>
<feature type="compositionally biased region" description="Polar residues" evidence="3">
    <location>
        <begin position="395"/>
        <end position="413"/>
    </location>
</feature>
<evidence type="ECO:0000256" key="1">
    <source>
        <dbReference type="ARBA" id="ARBA00022443"/>
    </source>
</evidence>
<reference evidence="5" key="1">
    <citation type="submission" date="2021-01" db="EMBL/GenBank/DDBJ databases">
        <authorList>
            <person name="Li R."/>
            <person name="Bekaert M."/>
        </authorList>
    </citation>
    <scope>NUCLEOTIDE SEQUENCE</scope>
    <source>
        <strain evidence="5">Farmed</strain>
    </source>
</reference>
<feature type="compositionally biased region" description="Polar residues" evidence="3">
    <location>
        <begin position="523"/>
        <end position="533"/>
    </location>
</feature>
<evidence type="ECO:0000256" key="3">
    <source>
        <dbReference type="SAM" id="MobiDB-lite"/>
    </source>
</evidence>
<gene>
    <name evidence="5" type="ORF">SPHA_12268</name>
</gene>
<dbReference type="PANTHER" id="PTHR14206">
    <property type="entry name" value="BRAIN-SPECIFIC ANGIOGENESIS INHIBITOR 1-ASSOCIATED PROTEIN 2"/>
    <property type="match status" value="1"/>
</dbReference>
<name>A0A812B6E9_ACAPH</name>
<dbReference type="SMART" id="SM00326">
    <property type="entry name" value="SH3"/>
    <property type="match status" value="1"/>
</dbReference>
<feature type="region of interest" description="Disordered" evidence="3">
    <location>
        <begin position="480"/>
        <end position="533"/>
    </location>
</feature>
<comment type="caution">
    <text evidence="5">The sequence shown here is derived from an EMBL/GenBank/DDBJ whole genome shotgun (WGS) entry which is preliminary data.</text>
</comment>
<protein>
    <submittedName>
        <fullName evidence="5">BAIAP2</fullName>
    </submittedName>
</protein>
<evidence type="ECO:0000313" key="6">
    <source>
        <dbReference type="Proteomes" id="UP000597762"/>
    </source>
</evidence>
<dbReference type="Pfam" id="PF14604">
    <property type="entry name" value="SH3_9"/>
    <property type="match status" value="1"/>
</dbReference>
<evidence type="ECO:0000313" key="5">
    <source>
        <dbReference type="EMBL" id="CAE1172800.1"/>
    </source>
</evidence>
<dbReference type="AlphaFoldDB" id="A0A812B6E9"/>
<dbReference type="GO" id="GO:0030838">
    <property type="term" value="P:positive regulation of actin filament polymerization"/>
    <property type="evidence" value="ECO:0007669"/>
    <property type="project" value="TreeGrafter"/>
</dbReference>
<dbReference type="Gene3D" id="2.30.30.40">
    <property type="entry name" value="SH3 Domains"/>
    <property type="match status" value="1"/>
</dbReference>
<dbReference type="PROSITE" id="PS50002">
    <property type="entry name" value="SH3"/>
    <property type="match status" value="1"/>
</dbReference>
<keyword evidence="6" id="KW-1185">Reference proteome</keyword>
<evidence type="ECO:0000256" key="2">
    <source>
        <dbReference type="PROSITE-ProRule" id="PRU00192"/>
    </source>
</evidence>
<accession>A0A812B6E9</accession>
<feature type="region of interest" description="Disordered" evidence="3">
    <location>
        <begin position="375"/>
        <end position="413"/>
    </location>
</feature>
<dbReference type="GO" id="GO:0051764">
    <property type="term" value="P:actin crosslink formation"/>
    <property type="evidence" value="ECO:0007669"/>
    <property type="project" value="TreeGrafter"/>
</dbReference>
<dbReference type="SUPFAM" id="SSF103657">
    <property type="entry name" value="BAR/IMD domain-like"/>
    <property type="match status" value="1"/>
</dbReference>
<dbReference type="Gene3D" id="1.20.1270.60">
    <property type="entry name" value="Arfaptin homology (AH) domain/BAR domain"/>
    <property type="match status" value="1"/>
</dbReference>
<dbReference type="EMBL" id="CAHIKZ030000409">
    <property type="protein sequence ID" value="CAE1172800.1"/>
    <property type="molecule type" value="Genomic_DNA"/>
</dbReference>
<organism evidence="5 6">
    <name type="scientific">Acanthosepion pharaonis</name>
    <name type="common">Pharaoh cuttlefish</name>
    <name type="synonym">Sepia pharaonis</name>
    <dbReference type="NCBI Taxonomy" id="158019"/>
    <lineage>
        <taxon>Eukaryota</taxon>
        <taxon>Metazoa</taxon>
        <taxon>Spiralia</taxon>
        <taxon>Lophotrochozoa</taxon>
        <taxon>Mollusca</taxon>
        <taxon>Cephalopoda</taxon>
        <taxon>Coleoidea</taxon>
        <taxon>Decapodiformes</taxon>
        <taxon>Sepiida</taxon>
        <taxon>Sepiina</taxon>
        <taxon>Sepiidae</taxon>
        <taxon>Acanthosepion</taxon>
    </lineage>
</organism>
<sequence length="533" mass="59390">MFFLFFFLQNLNDHFTPNLRQLSLSARNYYKALVGASSAAKTYKEALEKLGHDARTNCRGTTQEIGEAIYQISEVYKEIQAQIEEQMKTETDFKNTVSSYKRYSQEHKAIAVPFEKAQVTLNKIQKKNKSRLTHSEKEVKYAQTVSRAQMRLHDHRMAGLQKAMLDEWKSYCFLLECLCSGITLINQHSNKTHGMIEEHIDVWKQLCSSSDMLPGSSSQMFHVVATGADLLNYTDTIGNGHLRPGSTYMMPNKHYSSYSKSLPDQMQLRYTRHSEASPSSYRMSSPMRSTSANVQAIYPHSAKSETQMSFQEGDVIVLIGEKSDGWHYGYNTNDRRYGWFPLSFTAPIESGLRNIPTSQPLGQKVKSLGDLLDAQDGQQWSSDSGPRRSSLADGNPSSTSKVSEHPNSPIQQNAGSMYASAASFFVPPTQLAMTFSSNIPPGPPMVTSEDNHNNISAYSTANVAVYSTSSHVASNNFNSASASSPTYKARISSSPPLPPPPLNFPPPAADYADSEDISHQVKRLTTSERMNQM</sequence>
<dbReference type="GO" id="GO:0051017">
    <property type="term" value="P:actin filament bundle assembly"/>
    <property type="evidence" value="ECO:0007669"/>
    <property type="project" value="TreeGrafter"/>
</dbReference>
<dbReference type="GO" id="GO:0005654">
    <property type="term" value="C:nucleoplasm"/>
    <property type="evidence" value="ECO:0007669"/>
    <property type="project" value="TreeGrafter"/>
</dbReference>
<dbReference type="Pfam" id="PF08397">
    <property type="entry name" value="IMD"/>
    <property type="match status" value="1"/>
</dbReference>
<feature type="compositionally biased region" description="Pro residues" evidence="3">
    <location>
        <begin position="495"/>
        <end position="508"/>
    </location>
</feature>
<dbReference type="GO" id="GO:0005829">
    <property type="term" value="C:cytosol"/>
    <property type="evidence" value="ECO:0007669"/>
    <property type="project" value="TreeGrafter"/>
</dbReference>
<keyword evidence="1 2" id="KW-0728">SH3 domain</keyword>
<proteinExistence type="predicted"/>